<reference evidence="6 7" key="1">
    <citation type="submission" date="2019-09" db="EMBL/GenBank/DDBJ databases">
        <title>Genome Sequences of Streptomyces kaniharaensis ATCC 21070.</title>
        <authorList>
            <person name="Zhu W."/>
            <person name="De Crecy-Lagard V."/>
            <person name="Richards N.G."/>
        </authorList>
    </citation>
    <scope>NUCLEOTIDE SEQUENCE [LARGE SCALE GENOMIC DNA]</scope>
    <source>
        <strain evidence="6 7">SF-557</strain>
    </source>
</reference>
<dbReference type="InterPro" id="IPR000524">
    <property type="entry name" value="Tscrpt_reg_HTH_GntR"/>
</dbReference>
<accession>A0A6N7KZU3</accession>
<feature type="region of interest" description="Disordered" evidence="4">
    <location>
        <begin position="1"/>
        <end position="25"/>
    </location>
</feature>
<feature type="domain" description="HTH gntR-type" evidence="5">
    <location>
        <begin position="39"/>
        <end position="107"/>
    </location>
</feature>
<dbReference type="PROSITE" id="PS50949">
    <property type="entry name" value="HTH_GNTR"/>
    <property type="match status" value="1"/>
</dbReference>
<comment type="caution">
    <text evidence="6">The sequence shown here is derived from an EMBL/GenBank/DDBJ whole genome shotgun (WGS) entry which is preliminary data.</text>
</comment>
<dbReference type="InterPro" id="IPR050679">
    <property type="entry name" value="Bact_HTH_transcr_reg"/>
</dbReference>
<dbReference type="EMBL" id="WBOF01000004">
    <property type="protein sequence ID" value="MQS17216.1"/>
    <property type="molecule type" value="Genomic_DNA"/>
</dbReference>
<evidence type="ECO:0000256" key="1">
    <source>
        <dbReference type="ARBA" id="ARBA00023015"/>
    </source>
</evidence>
<dbReference type="PRINTS" id="PR00035">
    <property type="entry name" value="HTHGNTR"/>
</dbReference>
<evidence type="ECO:0000256" key="2">
    <source>
        <dbReference type="ARBA" id="ARBA00023125"/>
    </source>
</evidence>
<evidence type="ECO:0000256" key="4">
    <source>
        <dbReference type="SAM" id="MobiDB-lite"/>
    </source>
</evidence>
<protein>
    <submittedName>
        <fullName evidence="6">GntR family transcriptional regulator</fullName>
    </submittedName>
</protein>
<keyword evidence="7" id="KW-1185">Reference proteome</keyword>
<dbReference type="Gene3D" id="3.40.1410.10">
    <property type="entry name" value="Chorismate lyase-like"/>
    <property type="match status" value="1"/>
</dbReference>
<keyword evidence="3" id="KW-0804">Transcription</keyword>
<name>A0A6N7KZU3_9ACTN</name>
<dbReference type="InterPro" id="IPR028978">
    <property type="entry name" value="Chorismate_lyase_/UTRA_dom_sf"/>
</dbReference>
<dbReference type="SUPFAM" id="SSF46785">
    <property type="entry name" value="Winged helix' DNA-binding domain"/>
    <property type="match status" value="1"/>
</dbReference>
<sequence length="277" mass="30310">MCDDGAPEDRSRQGGCPMKRTRARGRPHRYGKMCLMSQPSQQDKVTAELRRAIVAGEFAPGSFLPSSRALASRFDVVRNTAMAGIEPLVKEGLVESLPKRGYRVIGAPKAFEVVWTQGGQLLPAGEEELGRGEELCAEIRQAPSPVARLLQGPDGMTVAVRSTVHQHAGAPWALREFFTPRSVADVARRLLEPEYVDEERLLAEHGLGRDGVRSSWSTRAATADEARVLKSGPAPVHFIQRTGFHEGEPVFCELTAVRTDRVHLSRSAGNPPEMPET</sequence>
<dbReference type="Proteomes" id="UP000450000">
    <property type="component" value="Unassembled WGS sequence"/>
</dbReference>
<dbReference type="InterPro" id="IPR036388">
    <property type="entry name" value="WH-like_DNA-bd_sf"/>
</dbReference>
<dbReference type="CDD" id="cd07377">
    <property type="entry name" value="WHTH_GntR"/>
    <property type="match status" value="1"/>
</dbReference>
<dbReference type="Gene3D" id="1.10.10.10">
    <property type="entry name" value="Winged helix-like DNA-binding domain superfamily/Winged helix DNA-binding domain"/>
    <property type="match status" value="1"/>
</dbReference>
<dbReference type="Pfam" id="PF00392">
    <property type="entry name" value="GntR"/>
    <property type="match status" value="1"/>
</dbReference>
<dbReference type="SUPFAM" id="SSF64288">
    <property type="entry name" value="Chorismate lyase-like"/>
    <property type="match status" value="1"/>
</dbReference>
<keyword evidence="1" id="KW-0805">Transcription regulation</keyword>
<organism evidence="6 7">
    <name type="scientific">Streptomyces kaniharaensis</name>
    <dbReference type="NCBI Taxonomy" id="212423"/>
    <lineage>
        <taxon>Bacteria</taxon>
        <taxon>Bacillati</taxon>
        <taxon>Actinomycetota</taxon>
        <taxon>Actinomycetes</taxon>
        <taxon>Kitasatosporales</taxon>
        <taxon>Streptomycetaceae</taxon>
        <taxon>Streptomyces</taxon>
    </lineage>
</organism>
<dbReference type="PANTHER" id="PTHR44846">
    <property type="entry name" value="MANNOSYL-D-GLYCERATE TRANSPORT/METABOLISM SYSTEM REPRESSOR MNGR-RELATED"/>
    <property type="match status" value="1"/>
</dbReference>
<dbReference type="InterPro" id="IPR036390">
    <property type="entry name" value="WH_DNA-bd_sf"/>
</dbReference>
<dbReference type="OrthoDB" id="9802601at2"/>
<dbReference type="AlphaFoldDB" id="A0A6N7KZU3"/>
<dbReference type="PANTHER" id="PTHR44846:SF17">
    <property type="entry name" value="GNTR-FAMILY TRANSCRIPTIONAL REGULATOR"/>
    <property type="match status" value="1"/>
</dbReference>
<evidence type="ECO:0000256" key="3">
    <source>
        <dbReference type="ARBA" id="ARBA00023163"/>
    </source>
</evidence>
<evidence type="ECO:0000313" key="7">
    <source>
        <dbReference type="Proteomes" id="UP000450000"/>
    </source>
</evidence>
<keyword evidence="2" id="KW-0238">DNA-binding</keyword>
<evidence type="ECO:0000313" key="6">
    <source>
        <dbReference type="EMBL" id="MQS17216.1"/>
    </source>
</evidence>
<gene>
    <name evidence="6" type="ORF">F7Q99_34820</name>
</gene>
<dbReference type="GO" id="GO:0003700">
    <property type="term" value="F:DNA-binding transcription factor activity"/>
    <property type="evidence" value="ECO:0007669"/>
    <property type="project" value="InterPro"/>
</dbReference>
<dbReference type="GO" id="GO:0045892">
    <property type="term" value="P:negative regulation of DNA-templated transcription"/>
    <property type="evidence" value="ECO:0007669"/>
    <property type="project" value="TreeGrafter"/>
</dbReference>
<proteinExistence type="predicted"/>
<dbReference type="GO" id="GO:0003677">
    <property type="term" value="F:DNA binding"/>
    <property type="evidence" value="ECO:0007669"/>
    <property type="project" value="UniProtKB-KW"/>
</dbReference>
<evidence type="ECO:0000259" key="5">
    <source>
        <dbReference type="PROSITE" id="PS50949"/>
    </source>
</evidence>
<dbReference type="SMART" id="SM00345">
    <property type="entry name" value="HTH_GNTR"/>
    <property type="match status" value="1"/>
</dbReference>